<evidence type="ECO:0000256" key="3">
    <source>
        <dbReference type="ARBA" id="ARBA00022448"/>
    </source>
</evidence>
<dbReference type="EMBL" id="BAABRP010000011">
    <property type="protein sequence ID" value="GAA5513950.1"/>
    <property type="molecule type" value="Genomic_DNA"/>
</dbReference>
<evidence type="ECO:0000256" key="5">
    <source>
        <dbReference type="SAM" id="SignalP"/>
    </source>
</evidence>
<dbReference type="SUPFAM" id="SSF53807">
    <property type="entry name" value="Helical backbone' metal receptor"/>
    <property type="match status" value="1"/>
</dbReference>
<evidence type="ECO:0000313" key="7">
    <source>
        <dbReference type="EMBL" id="GAA5513950.1"/>
    </source>
</evidence>
<reference evidence="7 8" key="1">
    <citation type="submission" date="2024-02" db="EMBL/GenBank/DDBJ databases">
        <title>Deinococcus carri NBRC 110142.</title>
        <authorList>
            <person name="Ichikawa N."/>
            <person name="Katano-Makiyama Y."/>
            <person name="Hidaka K."/>
        </authorList>
    </citation>
    <scope>NUCLEOTIDE SEQUENCE [LARGE SCALE GENOMIC DNA]</scope>
    <source>
        <strain evidence="7 8">NBRC 110142</strain>
    </source>
</reference>
<name>A0ABP9WBV7_9DEIO</name>
<dbReference type="InterPro" id="IPR002491">
    <property type="entry name" value="ABC_transptr_periplasmic_BD"/>
</dbReference>
<dbReference type="Proteomes" id="UP001401887">
    <property type="component" value="Unassembled WGS sequence"/>
</dbReference>
<proteinExistence type="inferred from homology"/>
<dbReference type="RefSeq" id="WP_345466052.1">
    <property type="nucleotide sequence ID" value="NZ_BAABRP010000011.1"/>
</dbReference>
<gene>
    <name evidence="7" type="primary">yfiY</name>
    <name evidence="7" type="ORF">Dcar01_02699</name>
</gene>
<evidence type="ECO:0000313" key="8">
    <source>
        <dbReference type="Proteomes" id="UP001401887"/>
    </source>
</evidence>
<feature type="domain" description="Fe/B12 periplasmic-binding" evidence="6">
    <location>
        <begin position="44"/>
        <end position="297"/>
    </location>
</feature>
<protein>
    <submittedName>
        <fullName evidence="7">Siderophore-binding lipoprotein YfiY</fullName>
    </submittedName>
</protein>
<dbReference type="CDD" id="cd01146">
    <property type="entry name" value="FhuD"/>
    <property type="match status" value="1"/>
</dbReference>
<feature type="signal peptide" evidence="5">
    <location>
        <begin position="1"/>
        <end position="23"/>
    </location>
</feature>
<comment type="caution">
    <text evidence="7">The sequence shown here is derived from an EMBL/GenBank/DDBJ whole genome shotgun (WGS) entry which is preliminary data.</text>
</comment>
<feature type="chain" id="PRO_5045825787" evidence="5">
    <location>
        <begin position="24"/>
        <end position="297"/>
    </location>
</feature>
<evidence type="ECO:0000256" key="1">
    <source>
        <dbReference type="ARBA" id="ARBA00004196"/>
    </source>
</evidence>
<evidence type="ECO:0000256" key="2">
    <source>
        <dbReference type="ARBA" id="ARBA00008814"/>
    </source>
</evidence>
<dbReference type="InterPro" id="IPR051313">
    <property type="entry name" value="Bact_iron-sidero_bind"/>
</dbReference>
<dbReference type="Pfam" id="PF01497">
    <property type="entry name" value="Peripla_BP_2"/>
    <property type="match status" value="1"/>
</dbReference>
<dbReference type="Gene3D" id="3.40.50.1980">
    <property type="entry name" value="Nitrogenase molybdenum iron protein domain"/>
    <property type="match status" value="2"/>
</dbReference>
<comment type="subcellular location">
    <subcellularLocation>
        <location evidence="1">Cell envelope</location>
    </subcellularLocation>
</comment>
<keyword evidence="8" id="KW-1185">Reference proteome</keyword>
<keyword evidence="4 5" id="KW-0732">Signal</keyword>
<dbReference type="PANTHER" id="PTHR30532:SF21">
    <property type="entry name" value="SIDEROPHORE-BINDING LIPOPROTEIN YFIY-RELATED"/>
    <property type="match status" value="1"/>
</dbReference>
<keyword evidence="7" id="KW-0449">Lipoprotein</keyword>
<sequence length="297" mass="31889">MSRPVPRLALTALLALASAAAAACPGREITHAAGVTCVPGTPKRVVVLDIGPLDTALALGVKPVGAVSKFADSDDFVSYLNGRTGGIQNVGVITQPSLERILALKPDLILSSKVRHGEIYAQLSRIAPTVLSESVGATWRENLLLWGDALGKKAQAQTLLNRFRVRARTVGQKFPRASISVVRFLPGQTRIMHRASFIGTVLDEAGLSRPASQRVNDFAAMVSQEAIPQMDASHLFYTTWGDPKATTQSEMMGSPLWKNLAAVKAGRAFAVDDDFWMTGTGILAANRVLDDLEKYLK</sequence>
<keyword evidence="3" id="KW-0813">Transport</keyword>
<organism evidence="7 8">
    <name type="scientific">Deinococcus carri</name>
    <dbReference type="NCBI Taxonomy" id="1211323"/>
    <lineage>
        <taxon>Bacteria</taxon>
        <taxon>Thermotogati</taxon>
        <taxon>Deinococcota</taxon>
        <taxon>Deinococci</taxon>
        <taxon>Deinococcales</taxon>
        <taxon>Deinococcaceae</taxon>
        <taxon>Deinococcus</taxon>
    </lineage>
</organism>
<evidence type="ECO:0000256" key="4">
    <source>
        <dbReference type="ARBA" id="ARBA00022729"/>
    </source>
</evidence>
<dbReference type="PROSITE" id="PS51257">
    <property type="entry name" value="PROKAR_LIPOPROTEIN"/>
    <property type="match status" value="1"/>
</dbReference>
<dbReference type="PANTHER" id="PTHR30532">
    <property type="entry name" value="IRON III DICITRATE-BINDING PERIPLASMIC PROTEIN"/>
    <property type="match status" value="1"/>
</dbReference>
<evidence type="ECO:0000259" key="6">
    <source>
        <dbReference type="PROSITE" id="PS50983"/>
    </source>
</evidence>
<accession>A0ABP9WBV7</accession>
<comment type="similarity">
    <text evidence="2">Belongs to the bacterial solute-binding protein 8 family.</text>
</comment>
<dbReference type="PROSITE" id="PS50983">
    <property type="entry name" value="FE_B12_PBP"/>
    <property type="match status" value="1"/>
</dbReference>